<evidence type="ECO:0000259" key="4">
    <source>
        <dbReference type="Pfam" id="PF13435"/>
    </source>
</evidence>
<dbReference type="InterPro" id="IPR023155">
    <property type="entry name" value="Cyt_c-552/4"/>
</dbReference>
<dbReference type="Pfam" id="PF11783">
    <property type="entry name" value="Cytochrome_cB"/>
    <property type="match status" value="1"/>
</dbReference>
<keyword evidence="2" id="KW-1133">Transmembrane helix</keyword>
<dbReference type="PANTHER" id="PTHR35038">
    <property type="entry name" value="DISSIMILATORY SULFITE REDUCTASE SIRA"/>
    <property type="match status" value="1"/>
</dbReference>
<dbReference type="PIRSF" id="PIRSF039014">
    <property type="entry name" value="OTR_cyc"/>
    <property type="match status" value="1"/>
</dbReference>
<evidence type="ECO:0000256" key="2">
    <source>
        <dbReference type="SAM" id="Phobius"/>
    </source>
</evidence>
<dbReference type="AlphaFoldDB" id="A0A653AF85"/>
<dbReference type="Gene3D" id="1.10.1130.10">
    <property type="entry name" value="Flavocytochrome C3, Chain A"/>
    <property type="match status" value="1"/>
</dbReference>
<organism evidence="5">
    <name type="scientific">Uncultured Desulfatiglans sp</name>
    <dbReference type="NCBI Taxonomy" id="1748965"/>
    <lineage>
        <taxon>Bacteria</taxon>
        <taxon>Pseudomonadati</taxon>
        <taxon>Thermodesulfobacteriota</taxon>
        <taxon>Desulfobacteria</taxon>
        <taxon>Desulfatiglandales</taxon>
        <taxon>Desulfatiglandaceae</taxon>
        <taxon>Desulfatiglans</taxon>
        <taxon>environmental samples</taxon>
    </lineage>
</organism>
<keyword evidence="2" id="KW-0812">Transmembrane</keyword>
<feature type="domain" description="Cytochrome c-552/4" evidence="4">
    <location>
        <begin position="78"/>
        <end position="158"/>
    </location>
</feature>
<feature type="signal peptide" evidence="3">
    <location>
        <begin position="1"/>
        <end position="28"/>
    </location>
</feature>
<sequence length="550" mass="61483">MRWTMARMRRFWLPLFAAALIAPVWALAQVRVVDENQAPGRTMAQQATKERTVWITADHSRHEPLQQTFQSGPEVTKACLSCHELAAGQFHKTIHWTWLDPSRPPEERIGKAGITLNNFCINAQSNWPRCTSCHAGYGWKDESFNFKDEYAVDCLVCHEQTGTYKKFPTGAGHPVDKPTVFKANGKLYEPPDWNKVAQSVARPTRKNCGTCHFFGGGGDAVKHGDLDSSMMMPNKALDVHMGTDGQDFDCVRCHTTELHRIAGRIYSNPAAGHRKSLVEDDLAAKIMCESCHTSTPHKPGVKANDHTDKVACQSCHIPTFARELATKMWWDWSTAGQKKEGKPFAEKGPHGKPSYDSLKGSFVWEKDVVPEYFWFNGAIQTLTAQDVVDPSRTVAVNTPLGSPDDPMSRIFPFKVHRGKQPYDKINKTVVIPKLFGPPGSGAYWADWDWRRSIEIGMQTAGIPFSGEFDFVETSYVFPITHMVAPKDQSLQCIECHSKEGRLQNLAGFYMPGRDRNPVVHFLGWAVVLGSLLGVFVHGIGRMVAGGRKEK</sequence>
<protein>
    <submittedName>
        <fullName evidence="5">Cytochrome c family protein</fullName>
    </submittedName>
</protein>
<dbReference type="Pfam" id="PF13435">
    <property type="entry name" value="Cytochrome_C554"/>
    <property type="match status" value="1"/>
</dbReference>
<dbReference type="GO" id="GO:0016491">
    <property type="term" value="F:oxidoreductase activity"/>
    <property type="evidence" value="ECO:0007669"/>
    <property type="project" value="TreeGrafter"/>
</dbReference>
<dbReference type="EMBL" id="UPXX01000031">
    <property type="protein sequence ID" value="VBB46678.1"/>
    <property type="molecule type" value="Genomic_DNA"/>
</dbReference>
<proteinExistence type="predicted"/>
<gene>
    <name evidence="5" type="ORF">TRIP_B40472</name>
</gene>
<evidence type="ECO:0000256" key="1">
    <source>
        <dbReference type="ARBA" id="ARBA00022729"/>
    </source>
</evidence>
<feature type="transmembrane region" description="Helical" evidence="2">
    <location>
        <begin position="521"/>
        <end position="540"/>
    </location>
</feature>
<keyword evidence="2" id="KW-0472">Membrane</keyword>
<evidence type="ECO:0000313" key="5">
    <source>
        <dbReference type="EMBL" id="VBB46678.1"/>
    </source>
</evidence>
<dbReference type="PANTHER" id="PTHR35038:SF5">
    <property type="entry name" value="CYTOCHROME C-TYPE PROTEIN NRFB"/>
    <property type="match status" value="1"/>
</dbReference>
<dbReference type="NCBIfam" id="TIGR04315">
    <property type="entry name" value="octaheme_Shew"/>
    <property type="match status" value="1"/>
</dbReference>
<keyword evidence="1 3" id="KW-0732">Signal</keyword>
<reference evidence="5" key="1">
    <citation type="submission" date="2018-07" db="EMBL/GenBank/DDBJ databases">
        <authorList>
            <consortium name="Genoscope - CEA"/>
            <person name="William W."/>
        </authorList>
    </citation>
    <scope>NUCLEOTIDE SEQUENCE</scope>
    <source>
        <strain evidence="5">IK1</strain>
    </source>
</reference>
<evidence type="ECO:0000256" key="3">
    <source>
        <dbReference type="SAM" id="SignalP"/>
    </source>
</evidence>
<name>A0A653AF85_UNCDX</name>
<dbReference type="InterPro" id="IPR051829">
    <property type="entry name" value="Multiheme_Cytochr_ET"/>
</dbReference>
<dbReference type="InterPro" id="IPR036280">
    <property type="entry name" value="Multihaem_cyt_sf"/>
</dbReference>
<dbReference type="SUPFAM" id="SSF48695">
    <property type="entry name" value="Multiheme cytochromes"/>
    <property type="match status" value="1"/>
</dbReference>
<dbReference type="InterPro" id="IPR024673">
    <property type="entry name" value="Octahem_Cyt_c"/>
</dbReference>
<feature type="chain" id="PRO_5024955319" evidence="3">
    <location>
        <begin position="29"/>
        <end position="550"/>
    </location>
</feature>
<accession>A0A653AF85</accession>